<keyword evidence="1" id="KW-0472">Membrane</keyword>
<keyword evidence="1" id="KW-0812">Transmembrane</keyword>
<dbReference type="EMBL" id="QICC01000007">
    <property type="protein sequence ID" value="RNM42793.1"/>
    <property type="molecule type" value="Genomic_DNA"/>
</dbReference>
<gene>
    <name evidence="2" type="ORF">DMP09_03400</name>
</gene>
<dbReference type="Proteomes" id="UP000270112">
    <property type="component" value="Unassembled WGS sequence"/>
</dbReference>
<dbReference type="OrthoDB" id="3174821at2"/>
<accession>A0A3N0J0N3</accession>
<feature type="transmembrane region" description="Helical" evidence="1">
    <location>
        <begin position="12"/>
        <end position="29"/>
    </location>
</feature>
<keyword evidence="1" id="KW-1133">Transmembrane helix</keyword>
<evidence type="ECO:0000313" key="2">
    <source>
        <dbReference type="EMBL" id="RNM42793.1"/>
    </source>
</evidence>
<sequence length="152" mass="16439">MSNPTAPSTTGLALFCGAGMVTFGCLTAMQFLEKPWFFVVLVAMHGGIALFVASKRTLRARGFDLKRYFMMEYAMLLPFLGIMLYTLISKTGALPAWGGAKASITLVYVLICLAATFWNVRRMHDAARMQTAAPLSEDLETAVGSASALVAE</sequence>
<comment type="caution">
    <text evidence="2">The sequence shown here is derived from an EMBL/GenBank/DDBJ whole genome shotgun (WGS) entry which is preliminary data.</text>
</comment>
<organism evidence="2 3">
    <name type="scientific">Eggerthella sinensis</name>
    <dbReference type="NCBI Taxonomy" id="242230"/>
    <lineage>
        <taxon>Bacteria</taxon>
        <taxon>Bacillati</taxon>
        <taxon>Actinomycetota</taxon>
        <taxon>Coriobacteriia</taxon>
        <taxon>Eggerthellales</taxon>
        <taxon>Eggerthellaceae</taxon>
        <taxon>Eggerthella</taxon>
    </lineage>
</organism>
<protein>
    <submittedName>
        <fullName evidence="2">Uncharacterized protein</fullName>
    </submittedName>
</protein>
<evidence type="ECO:0000313" key="3">
    <source>
        <dbReference type="Proteomes" id="UP000270112"/>
    </source>
</evidence>
<feature type="transmembrane region" description="Helical" evidence="1">
    <location>
        <begin position="65"/>
        <end position="88"/>
    </location>
</feature>
<dbReference type="AlphaFoldDB" id="A0A3N0J0N3"/>
<feature type="transmembrane region" description="Helical" evidence="1">
    <location>
        <begin position="100"/>
        <end position="120"/>
    </location>
</feature>
<name>A0A3N0J0N3_9ACTN</name>
<dbReference type="RefSeq" id="WP_114545710.1">
    <property type="nucleotide sequence ID" value="NZ_PPTT01000007.1"/>
</dbReference>
<feature type="transmembrane region" description="Helical" evidence="1">
    <location>
        <begin position="35"/>
        <end position="53"/>
    </location>
</feature>
<proteinExistence type="predicted"/>
<evidence type="ECO:0000256" key="1">
    <source>
        <dbReference type="SAM" id="Phobius"/>
    </source>
</evidence>
<reference evidence="3" key="1">
    <citation type="submission" date="2018-05" db="EMBL/GenBank/DDBJ databases">
        <title>Genome Sequencing of selected type strains of the family Eggerthellaceae.</title>
        <authorList>
            <person name="Danylec N."/>
            <person name="Stoll D.A."/>
            <person name="Doetsch A."/>
            <person name="Huch M."/>
        </authorList>
    </citation>
    <scope>NUCLEOTIDE SEQUENCE [LARGE SCALE GENOMIC DNA]</scope>
    <source>
        <strain evidence="3">DSM 16107</strain>
    </source>
</reference>